<feature type="transmembrane region" description="Helical" evidence="1">
    <location>
        <begin position="40"/>
        <end position="65"/>
    </location>
</feature>
<accession>A0A4Q4KNL0</accession>
<keyword evidence="1" id="KW-0812">Transmembrane</keyword>
<keyword evidence="3" id="KW-1185">Reference proteome</keyword>
<feature type="transmembrane region" description="Helical" evidence="1">
    <location>
        <begin position="12"/>
        <end position="28"/>
    </location>
</feature>
<keyword evidence="1" id="KW-0472">Membrane</keyword>
<feature type="transmembrane region" description="Helical" evidence="1">
    <location>
        <begin position="670"/>
        <end position="687"/>
    </location>
</feature>
<evidence type="ECO:0000313" key="3">
    <source>
        <dbReference type="Proteomes" id="UP000293952"/>
    </source>
</evidence>
<sequence length="694" mass="77942">MTELFSDIPMWTLLPWAVVAVALSLLLYRKKSWVKEISNFKRFLLISLRSLGLFLLGVLLLGILIKGMDSEIDQPLIITIVDDSESMLNYSDSAEVKNQTKAFLNTANSSFNSDYNHSIFTLYNDLESVDSLVFNNSETNLSNVLNKAYDNYYGRNIGAIVLLSDGNFNAGSTPLLVAEKFKKTPVYTLSVGDTIQKVDHLVKGIVANEIAFLDNKFPVEISIEGNKTPSTSFELQLKEDGKVIASKSLKHQESEYSLVKADFLLDAKSIGVHEYTVTISSIANEFNLDNNEKTFYVEVLDDRSNVLIIAEALNPDVGAIKSALITENNLEVKTVTANELPTDYSPFDLIIWHNPGVSKNQKAFDQITAEQIPAWYIITTQTSRLDIGKLQLSANINTTGSADNFGAAYNQGFSLFKLSPETRKMMDNFPPLNAHYGNVNYANTASILAFQRLGAIKKSDPLFFFGGKQDKKFAVTYGSGLWSWRLADYQTNQNQEHFNEIVHKTVQYLILKENTSRLRIQLPSLVSSTEDLIIKASFYNESYEAITDPTIDLELSKPNGEKFEYSFLPLDKEYSLDLGQLSAGRYSWKASTTYNGSTFAKEGTFGVKDLALEKQTTKANHQLLKQMAENGQGKFAMLADYQAILDDINQREDIVPVAYESSTYHKLIDYVWLMLVIVALFTTEWVIRRYSGAY</sequence>
<dbReference type="PANTHER" id="PTHR37947">
    <property type="entry name" value="BLL2462 PROTEIN"/>
    <property type="match status" value="1"/>
</dbReference>
<dbReference type="SUPFAM" id="SSF53300">
    <property type="entry name" value="vWA-like"/>
    <property type="match status" value="1"/>
</dbReference>
<organism evidence="2 3">
    <name type="scientific">Brumimicrobium glaciale</name>
    <dbReference type="NCBI Taxonomy" id="200475"/>
    <lineage>
        <taxon>Bacteria</taxon>
        <taxon>Pseudomonadati</taxon>
        <taxon>Bacteroidota</taxon>
        <taxon>Flavobacteriia</taxon>
        <taxon>Flavobacteriales</taxon>
        <taxon>Crocinitomicaceae</taxon>
        <taxon>Brumimicrobium</taxon>
    </lineage>
</organism>
<dbReference type="Gene3D" id="3.40.50.410">
    <property type="entry name" value="von Willebrand factor, type A domain"/>
    <property type="match status" value="1"/>
</dbReference>
<comment type="caution">
    <text evidence="2">The sequence shown here is derived from an EMBL/GenBank/DDBJ whole genome shotgun (WGS) entry which is preliminary data.</text>
</comment>
<protein>
    <submittedName>
        <fullName evidence="2">VWA domain-containing protein</fullName>
    </submittedName>
</protein>
<keyword evidence="1" id="KW-1133">Transmembrane helix</keyword>
<dbReference type="InterPro" id="IPR036465">
    <property type="entry name" value="vWFA_dom_sf"/>
</dbReference>
<evidence type="ECO:0000313" key="2">
    <source>
        <dbReference type="EMBL" id="RYM34600.1"/>
    </source>
</evidence>
<proteinExistence type="predicted"/>
<reference evidence="2 3" key="1">
    <citation type="submission" date="2019-02" db="EMBL/GenBank/DDBJ databases">
        <title>Genome sequence of the sea-ice species Brumimicrobium glaciale.</title>
        <authorList>
            <person name="Bowman J.P."/>
        </authorList>
    </citation>
    <scope>NUCLEOTIDE SEQUENCE [LARGE SCALE GENOMIC DNA]</scope>
    <source>
        <strain evidence="2 3">IC156</strain>
    </source>
</reference>
<dbReference type="PANTHER" id="PTHR37947:SF1">
    <property type="entry name" value="BLL2462 PROTEIN"/>
    <property type="match status" value="1"/>
</dbReference>
<dbReference type="RefSeq" id="WP_130092609.1">
    <property type="nucleotide sequence ID" value="NZ_SETE01000002.1"/>
</dbReference>
<name>A0A4Q4KNL0_9FLAO</name>
<dbReference type="OrthoDB" id="9763076at2"/>
<dbReference type="AlphaFoldDB" id="A0A4Q4KNL0"/>
<dbReference type="Proteomes" id="UP000293952">
    <property type="component" value="Unassembled WGS sequence"/>
</dbReference>
<gene>
    <name evidence="2" type="ORF">ERX46_04295</name>
</gene>
<evidence type="ECO:0000256" key="1">
    <source>
        <dbReference type="SAM" id="Phobius"/>
    </source>
</evidence>
<dbReference type="EMBL" id="SETE01000002">
    <property type="protein sequence ID" value="RYM34600.1"/>
    <property type="molecule type" value="Genomic_DNA"/>
</dbReference>